<reference evidence="2" key="1">
    <citation type="submission" date="2022-10" db="EMBL/GenBank/DDBJ databases">
        <authorList>
            <person name="Chen Y."/>
            <person name="Dougan E. K."/>
            <person name="Chan C."/>
            <person name="Rhodes N."/>
            <person name="Thang M."/>
        </authorList>
    </citation>
    <scope>NUCLEOTIDE SEQUENCE</scope>
</reference>
<feature type="compositionally biased region" description="Basic residues" evidence="1">
    <location>
        <begin position="373"/>
        <end position="390"/>
    </location>
</feature>
<protein>
    <submittedName>
        <fullName evidence="2">Uncharacterized protein</fullName>
    </submittedName>
</protein>
<feature type="compositionally biased region" description="Basic and acidic residues" evidence="1">
    <location>
        <begin position="338"/>
        <end position="353"/>
    </location>
</feature>
<feature type="region of interest" description="Disordered" evidence="1">
    <location>
        <begin position="186"/>
        <end position="211"/>
    </location>
</feature>
<evidence type="ECO:0000313" key="4">
    <source>
        <dbReference type="Proteomes" id="UP001152797"/>
    </source>
</evidence>
<feature type="compositionally biased region" description="Basic residues" evidence="1">
    <location>
        <begin position="406"/>
        <end position="421"/>
    </location>
</feature>
<keyword evidence="4" id="KW-1185">Reference proteome</keyword>
<feature type="compositionally biased region" description="Basic and acidic residues" evidence="1">
    <location>
        <begin position="285"/>
        <end position="296"/>
    </location>
</feature>
<gene>
    <name evidence="2" type="ORF">C1SCF055_LOCUS13144</name>
</gene>
<feature type="region of interest" description="Disordered" evidence="1">
    <location>
        <begin position="270"/>
        <end position="436"/>
    </location>
</feature>
<dbReference type="EMBL" id="CAMXCT020001013">
    <property type="protein sequence ID" value="CAL1139102.1"/>
    <property type="molecule type" value="Genomic_DNA"/>
</dbReference>
<accession>A0A9P1C573</accession>
<evidence type="ECO:0000313" key="3">
    <source>
        <dbReference type="EMBL" id="CAL1139102.1"/>
    </source>
</evidence>
<dbReference type="AlphaFoldDB" id="A0A9P1C573"/>
<dbReference type="Proteomes" id="UP001152797">
    <property type="component" value="Unassembled WGS sequence"/>
</dbReference>
<dbReference type="EMBL" id="CAMXCT010001013">
    <property type="protein sequence ID" value="CAI3985727.1"/>
    <property type="molecule type" value="Genomic_DNA"/>
</dbReference>
<reference evidence="3" key="2">
    <citation type="submission" date="2024-04" db="EMBL/GenBank/DDBJ databases">
        <authorList>
            <person name="Chen Y."/>
            <person name="Shah S."/>
            <person name="Dougan E. K."/>
            <person name="Thang M."/>
            <person name="Chan C."/>
        </authorList>
    </citation>
    <scope>NUCLEOTIDE SEQUENCE [LARGE SCALE GENOMIC DNA]</scope>
</reference>
<proteinExistence type="predicted"/>
<evidence type="ECO:0000313" key="2">
    <source>
        <dbReference type="EMBL" id="CAI3985727.1"/>
    </source>
</evidence>
<feature type="compositionally biased region" description="Low complexity" evidence="1">
    <location>
        <begin position="188"/>
        <end position="200"/>
    </location>
</feature>
<feature type="compositionally biased region" description="Basic and acidic residues" evidence="1">
    <location>
        <begin position="361"/>
        <end position="371"/>
    </location>
</feature>
<evidence type="ECO:0000256" key="1">
    <source>
        <dbReference type="SAM" id="MobiDB-lite"/>
    </source>
</evidence>
<comment type="caution">
    <text evidence="2">The sequence shown here is derived from an EMBL/GenBank/DDBJ whole genome shotgun (WGS) entry which is preliminary data.</text>
</comment>
<organism evidence="2">
    <name type="scientific">Cladocopium goreaui</name>
    <dbReference type="NCBI Taxonomy" id="2562237"/>
    <lineage>
        <taxon>Eukaryota</taxon>
        <taxon>Sar</taxon>
        <taxon>Alveolata</taxon>
        <taxon>Dinophyceae</taxon>
        <taxon>Suessiales</taxon>
        <taxon>Symbiodiniaceae</taxon>
        <taxon>Cladocopium</taxon>
    </lineage>
</organism>
<feature type="compositionally biased region" description="Low complexity" evidence="1">
    <location>
        <begin position="588"/>
        <end position="604"/>
    </location>
</feature>
<dbReference type="EMBL" id="CAMXCT030001013">
    <property type="protein sequence ID" value="CAL4773039.1"/>
    <property type="molecule type" value="Genomic_DNA"/>
</dbReference>
<name>A0A9P1C573_9DINO</name>
<dbReference type="OrthoDB" id="10692555at2759"/>
<sequence>MAELEVEVQQAHDAAKRMMRLESKDGVKVYTHPLKFKVSDMAQEIFDAIRDFAEVNMAAILASDDRPLVYWQARDRETVSEEDLIGNFHLVKEYILVTGHVTPLPHLLHHEAAFILLSVTYNLHSSVYNVRGGRGLIRDWARTQATRLRCMGTKLMAITRATPHSREPQIRVLKNLVLKLHDKHGNTLSKKSSSASLSSSQEPNVEADEDCEELAQLEKVGSAEKTFLGSPREDRISVKRVLEFRDDIEDAMQVAQTSKRQTLAFQLGLGDDADDQQDPPAPCKSIEKESNGDHPARGSLIPNASDLPQFLKPTPKSMVCPSPAADGSLSCQQALLRKQKEEEKGEKAAEKVERKRRKKEATKDSPKESQGKGRGRGRGRGKGCGKGRKRKEPDEEEGVHIQKISGKGKGKGKRKVTKKPSKLISDCGETPVKRTRRTWKPSPMAVKTSKVASAADERLNKAKAALEELISRMEKGGNPYAYAFEPPPKGFLKKSYTIKPAAAHGDLALTTIGVVLYSRSFYINHAVEDKWPQSALQAGLKVNAKGGCTVPWGDDPMNASRLLRSNGHDAPMQCAKRPRLAEDPGCLGQSTGASSSSSQPRPSTSACPNGGCSFDWVSHFVCLPRTSSEKYGPSSARGANPTCIWHRATASTDHPGEGRLEIPPRMAELSCGVFVHPDLSPLQSNQERLHDGPFPVECFFQDRLAIAYERFRKWTRENRIAHSQPRFTPKRLRSYQHPYPELAAKAHNARVVTGWLAEVLVPLASADPDDEYIGWMTTHMWYLARWFSVHESASRYLSDDDIKVFTECCDESMNAYLKLGHAAVQAGELLWPSRPKHHGWQEILHAETTQRENSRLYHAFKCEDFVGRLSDLAGQCNKGKLEYAILPRFYMGLSQHHEHKSMDVGV</sequence>
<feature type="region of interest" description="Disordered" evidence="1">
    <location>
        <begin position="585"/>
        <end position="604"/>
    </location>
</feature>